<reference evidence="2" key="1">
    <citation type="submission" date="2016-11" db="UniProtKB">
        <authorList>
            <consortium name="WormBaseParasite"/>
        </authorList>
    </citation>
    <scope>IDENTIFICATION</scope>
    <source>
        <strain evidence="2">KR3021</strain>
    </source>
</reference>
<accession>A0AC35TWQ3</accession>
<evidence type="ECO:0000313" key="1">
    <source>
        <dbReference type="Proteomes" id="UP000095286"/>
    </source>
</evidence>
<proteinExistence type="predicted"/>
<organism evidence="1 2">
    <name type="scientific">Rhabditophanes sp. KR3021</name>
    <dbReference type="NCBI Taxonomy" id="114890"/>
    <lineage>
        <taxon>Eukaryota</taxon>
        <taxon>Metazoa</taxon>
        <taxon>Ecdysozoa</taxon>
        <taxon>Nematoda</taxon>
        <taxon>Chromadorea</taxon>
        <taxon>Rhabditida</taxon>
        <taxon>Tylenchina</taxon>
        <taxon>Panagrolaimomorpha</taxon>
        <taxon>Strongyloidoidea</taxon>
        <taxon>Alloionematidae</taxon>
        <taxon>Rhabditophanes</taxon>
    </lineage>
</organism>
<dbReference type="WBParaSite" id="RSKR_0000487900.1">
    <property type="protein sequence ID" value="RSKR_0000487900.1"/>
    <property type="gene ID" value="RSKR_0000487900"/>
</dbReference>
<sequence>MPAAWTDEEGNLKRSTPAQRYFVNDEVRPSRWNNEVVDCSPSQIYFKPRGHLSKMFELGSKVGELGDSIYLIQDQRGENHLVSRNFTKAVISRADPSMESTDSIEARRRETKPSAEQEIPEASSSITTDEELYMLLEALVNGDKAFMVVDGSASNKKELEKSTEEKYHGVAGVGFVNAPVAFRKRNFLRGRTTAPRMEAVAALEACAIAMDARVKDLTLISDCEYVVKGIRNNTYKEWLNDKSTPHSSTWKELDKHVKRGLNIETIHITAHSISLHNLVDAMARGEDIEGWIVKLKPGVEKCGVGLEEIRACYK</sequence>
<protein>
    <submittedName>
        <fullName evidence="2">RNase H domain-containing protein</fullName>
    </submittedName>
</protein>
<dbReference type="Proteomes" id="UP000095286">
    <property type="component" value="Unplaced"/>
</dbReference>
<name>A0AC35TWQ3_9BILA</name>
<evidence type="ECO:0000313" key="2">
    <source>
        <dbReference type="WBParaSite" id="RSKR_0000487900.1"/>
    </source>
</evidence>